<protein>
    <recommendedName>
        <fullName evidence="3">GIY-YIG domain-containing protein</fullName>
    </recommendedName>
</protein>
<dbReference type="AlphaFoldDB" id="A0A151I7C7"/>
<keyword evidence="2" id="KW-1185">Reference proteome</keyword>
<reference evidence="1 2" key="1">
    <citation type="submission" date="2016-03" db="EMBL/GenBank/DDBJ databases">
        <title>Cyphomyrmex costatus WGS genome.</title>
        <authorList>
            <person name="Nygaard S."/>
            <person name="Hu H."/>
            <person name="Boomsma J."/>
            <person name="Zhang G."/>
        </authorList>
    </citation>
    <scope>NUCLEOTIDE SEQUENCE [LARGE SCALE GENOMIC DNA]</scope>
    <source>
        <strain evidence="1">MS0001</strain>
        <tissue evidence="1">Whole body</tissue>
    </source>
</reference>
<evidence type="ECO:0000313" key="2">
    <source>
        <dbReference type="Proteomes" id="UP000078542"/>
    </source>
</evidence>
<gene>
    <name evidence="1" type="ORF">ALC62_15379</name>
</gene>
<name>A0A151I7C7_9HYME</name>
<evidence type="ECO:0008006" key="3">
    <source>
        <dbReference type="Google" id="ProtNLM"/>
    </source>
</evidence>
<proteinExistence type="predicted"/>
<sequence length="140" mass="16173">MQIMSSITPASWLQVGIYFFPAPYSSMDPCFSLVQGKIIQIEWNINKKKQIINENNFSQRPWFVLPYISGISDDFIRLKNTSKSKLAFRSVNKLNNMIKVQKDVLPRDKKKNVVYRIACKSCSASYVGQTSRKLKTRISE</sequence>
<dbReference type="Proteomes" id="UP000078542">
    <property type="component" value="Unassembled WGS sequence"/>
</dbReference>
<organism evidence="1 2">
    <name type="scientific">Cyphomyrmex costatus</name>
    <dbReference type="NCBI Taxonomy" id="456900"/>
    <lineage>
        <taxon>Eukaryota</taxon>
        <taxon>Metazoa</taxon>
        <taxon>Ecdysozoa</taxon>
        <taxon>Arthropoda</taxon>
        <taxon>Hexapoda</taxon>
        <taxon>Insecta</taxon>
        <taxon>Pterygota</taxon>
        <taxon>Neoptera</taxon>
        <taxon>Endopterygota</taxon>
        <taxon>Hymenoptera</taxon>
        <taxon>Apocrita</taxon>
        <taxon>Aculeata</taxon>
        <taxon>Formicoidea</taxon>
        <taxon>Formicidae</taxon>
        <taxon>Myrmicinae</taxon>
        <taxon>Cyphomyrmex</taxon>
    </lineage>
</organism>
<evidence type="ECO:0000313" key="1">
    <source>
        <dbReference type="EMBL" id="KYM94008.1"/>
    </source>
</evidence>
<dbReference type="EMBL" id="KQ978430">
    <property type="protein sequence ID" value="KYM94008.1"/>
    <property type="molecule type" value="Genomic_DNA"/>
</dbReference>
<accession>A0A151I7C7</accession>